<dbReference type="AlphaFoldDB" id="A0A078IX69"/>
<feature type="transmembrane region" description="Helical" evidence="1">
    <location>
        <begin position="86"/>
        <end position="106"/>
    </location>
</feature>
<organism evidence="2 3">
    <name type="scientific">Brassica napus</name>
    <name type="common">Rape</name>
    <dbReference type="NCBI Taxonomy" id="3708"/>
    <lineage>
        <taxon>Eukaryota</taxon>
        <taxon>Viridiplantae</taxon>
        <taxon>Streptophyta</taxon>
        <taxon>Embryophyta</taxon>
        <taxon>Tracheophyta</taxon>
        <taxon>Spermatophyta</taxon>
        <taxon>Magnoliopsida</taxon>
        <taxon>eudicotyledons</taxon>
        <taxon>Gunneridae</taxon>
        <taxon>Pentapetalae</taxon>
        <taxon>rosids</taxon>
        <taxon>malvids</taxon>
        <taxon>Brassicales</taxon>
        <taxon>Brassicaceae</taxon>
        <taxon>Brassiceae</taxon>
        <taxon>Brassica</taxon>
    </lineage>
</organism>
<keyword evidence="1" id="KW-0812">Transmembrane</keyword>
<dbReference type="PaxDb" id="3708-A0A078IX69"/>
<keyword evidence="1" id="KW-1133">Transmembrane helix</keyword>
<evidence type="ECO:0000256" key="1">
    <source>
        <dbReference type="SAM" id="Phobius"/>
    </source>
</evidence>
<keyword evidence="3" id="KW-1185">Reference proteome</keyword>
<dbReference type="Gramene" id="CDY54657">
    <property type="protein sequence ID" value="CDY54657"/>
    <property type="gene ID" value="GSBRNA2T00014462001"/>
</dbReference>
<sequence length="121" mass="13675">MGCSQVTDVERLTLAMWFSRDSSHDEDSNLASRRSHHLNFVSMYLLPLTCTGSVIIKMLIKTYVLISALRGCIFLLKEESCSPGLHMTFLFSFPFRLFSSAIGNLLSSRFRRAESYVPASN</sequence>
<accession>A0A078IX69</accession>
<protein>
    <submittedName>
        <fullName evidence="2">BnaC02g45920D protein</fullName>
    </submittedName>
</protein>
<dbReference type="EMBL" id="LK033340">
    <property type="protein sequence ID" value="CDY54657.1"/>
    <property type="molecule type" value="Genomic_DNA"/>
</dbReference>
<gene>
    <name evidence="2" type="primary">BnaC02g45920D</name>
    <name evidence="2" type="ORF">GSBRNA2T00014462001</name>
</gene>
<dbReference type="Proteomes" id="UP000028999">
    <property type="component" value="Unassembled WGS sequence"/>
</dbReference>
<evidence type="ECO:0000313" key="3">
    <source>
        <dbReference type="Proteomes" id="UP000028999"/>
    </source>
</evidence>
<evidence type="ECO:0000313" key="2">
    <source>
        <dbReference type="EMBL" id="CDY54657.1"/>
    </source>
</evidence>
<name>A0A078IX69_BRANA</name>
<reference evidence="2 3" key="1">
    <citation type="journal article" date="2014" name="Science">
        <title>Plant genetics. Early allopolyploid evolution in the post-Neolithic Brassica napus oilseed genome.</title>
        <authorList>
            <person name="Chalhoub B."/>
            <person name="Denoeud F."/>
            <person name="Liu S."/>
            <person name="Parkin I.A."/>
            <person name="Tang H."/>
            <person name="Wang X."/>
            <person name="Chiquet J."/>
            <person name="Belcram H."/>
            <person name="Tong C."/>
            <person name="Samans B."/>
            <person name="Correa M."/>
            <person name="Da Silva C."/>
            <person name="Just J."/>
            <person name="Falentin C."/>
            <person name="Koh C.S."/>
            <person name="Le Clainche I."/>
            <person name="Bernard M."/>
            <person name="Bento P."/>
            <person name="Noel B."/>
            <person name="Labadie K."/>
            <person name="Alberti A."/>
            <person name="Charles M."/>
            <person name="Arnaud D."/>
            <person name="Guo H."/>
            <person name="Daviaud C."/>
            <person name="Alamery S."/>
            <person name="Jabbari K."/>
            <person name="Zhao M."/>
            <person name="Edger P.P."/>
            <person name="Chelaifa H."/>
            <person name="Tack D."/>
            <person name="Lassalle G."/>
            <person name="Mestiri I."/>
            <person name="Schnel N."/>
            <person name="Le Paslier M.C."/>
            <person name="Fan G."/>
            <person name="Renault V."/>
            <person name="Bayer P.E."/>
            <person name="Golicz A.A."/>
            <person name="Manoli S."/>
            <person name="Lee T.H."/>
            <person name="Thi V.H."/>
            <person name="Chalabi S."/>
            <person name="Hu Q."/>
            <person name="Fan C."/>
            <person name="Tollenaere R."/>
            <person name="Lu Y."/>
            <person name="Battail C."/>
            <person name="Shen J."/>
            <person name="Sidebottom C.H."/>
            <person name="Wang X."/>
            <person name="Canaguier A."/>
            <person name="Chauveau A."/>
            <person name="Berard A."/>
            <person name="Deniot G."/>
            <person name="Guan M."/>
            <person name="Liu Z."/>
            <person name="Sun F."/>
            <person name="Lim Y.P."/>
            <person name="Lyons E."/>
            <person name="Town C.D."/>
            <person name="Bancroft I."/>
            <person name="Wang X."/>
            <person name="Meng J."/>
            <person name="Ma J."/>
            <person name="Pires J.C."/>
            <person name="King G.J."/>
            <person name="Brunel D."/>
            <person name="Delourme R."/>
            <person name="Renard M."/>
            <person name="Aury J.M."/>
            <person name="Adams K.L."/>
            <person name="Batley J."/>
            <person name="Snowdon R.J."/>
            <person name="Tost J."/>
            <person name="Edwards D."/>
            <person name="Zhou Y."/>
            <person name="Hua W."/>
            <person name="Sharpe A.G."/>
            <person name="Paterson A.H."/>
            <person name="Guan C."/>
            <person name="Wincker P."/>
        </authorList>
    </citation>
    <scope>NUCLEOTIDE SEQUENCE [LARGE SCALE GENOMIC DNA]</scope>
    <source>
        <strain evidence="3">cv. Darmor-bzh</strain>
    </source>
</reference>
<feature type="transmembrane region" description="Helical" evidence="1">
    <location>
        <begin position="43"/>
        <end position="66"/>
    </location>
</feature>
<keyword evidence="1" id="KW-0472">Membrane</keyword>
<dbReference type="STRING" id="3708.A0A078IX69"/>
<proteinExistence type="predicted"/>